<protein>
    <submittedName>
        <fullName evidence="2">Competence damage-inducible protein A</fullName>
    </submittedName>
</protein>
<evidence type="ECO:0000313" key="3">
    <source>
        <dbReference type="Proteomes" id="UP000182190"/>
    </source>
</evidence>
<dbReference type="AlphaFoldDB" id="A0A7Z9E531"/>
<keyword evidence="3" id="KW-1185">Reference proteome</keyword>
<dbReference type="EMBL" id="CZCS02000239">
    <property type="protein sequence ID" value="VXD25292.1"/>
    <property type="molecule type" value="Genomic_DNA"/>
</dbReference>
<dbReference type="Proteomes" id="UP000182190">
    <property type="component" value="Unassembled WGS sequence"/>
</dbReference>
<accession>A0A7Z9E531</accession>
<gene>
    <name evidence="2" type="ORF">PL9631_940088</name>
</gene>
<reference evidence="2" key="1">
    <citation type="submission" date="2019-10" db="EMBL/GenBank/DDBJ databases">
        <authorList>
            <consortium name="Genoscope - CEA"/>
            <person name="William W."/>
        </authorList>
    </citation>
    <scope>NUCLEOTIDE SEQUENCE [LARGE SCALE GENOMIC DNA]</scope>
    <source>
        <strain evidence="2">BBR_PRJEB10994</strain>
    </source>
</reference>
<feature type="region of interest" description="Disordered" evidence="1">
    <location>
        <begin position="26"/>
        <end position="45"/>
    </location>
</feature>
<dbReference type="RefSeq" id="WP_197046423.1">
    <property type="nucleotide sequence ID" value="NZ_LR735021.1"/>
</dbReference>
<name>A0A7Z9E531_9CYAN</name>
<evidence type="ECO:0000256" key="1">
    <source>
        <dbReference type="SAM" id="MobiDB-lite"/>
    </source>
</evidence>
<organism evidence="2 3">
    <name type="scientific">Planktothrix paucivesiculata PCC 9631</name>
    <dbReference type="NCBI Taxonomy" id="671071"/>
    <lineage>
        <taxon>Bacteria</taxon>
        <taxon>Bacillati</taxon>
        <taxon>Cyanobacteriota</taxon>
        <taxon>Cyanophyceae</taxon>
        <taxon>Oscillatoriophycideae</taxon>
        <taxon>Oscillatoriales</taxon>
        <taxon>Microcoleaceae</taxon>
        <taxon>Planktothrix</taxon>
    </lineage>
</organism>
<proteinExistence type="predicted"/>
<evidence type="ECO:0000313" key="2">
    <source>
        <dbReference type="EMBL" id="VXD25292.1"/>
    </source>
</evidence>
<sequence length="45" mass="5311">MEYIDRILEKLKEWARELIDALLGPATQPEAEPIPVPVDEPRRRR</sequence>
<comment type="caution">
    <text evidence="2">The sequence shown here is derived from an EMBL/GenBank/DDBJ whole genome shotgun (WGS) entry which is preliminary data.</text>
</comment>